<dbReference type="Proteomes" id="UP000295163">
    <property type="component" value="Unassembled WGS sequence"/>
</dbReference>
<proteinExistence type="predicted"/>
<accession>A0A4R5YE00</accession>
<feature type="transmembrane region" description="Helical" evidence="2">
    <location>
        <begin position="24"/>
        <end position="46"/>
    </location>
</feature>
<evidence type="ECO:0000256" key="2">
    <source>
        <dbReference type="SAM" id="Phobius"/>
    </source>
</evidence>
<dbReference type="EMBL" id="SMZT01000004">
    <property type="protein sequence ID" value="TDL42417.1"/>
    <property type="molecule type" value="Genomic_DNA"/>
</dbReference>
<evidence type="ECO:0000313" key="5">
    <source>
        <dbReference type="Proteomes" id="UP000295163"/>
    </source>
</evidence>
<feature type="region of interest" description="Disordered" evidence="1">
    <location>
        <begin position="1"/>
        <end position="21"/>
    </location>
</feature>
<evidence type="ECO:0000259" key="3">
    <source>
        <dbReference type="Pfam" id="PF07786"/>
    </source>
</evidence>
<gene>
    <name evidence="4" type="ORF">E2R59_10730</name>
</gene>
<dbReference type="Pfam" id="PF07786">
    <property type="entry name" value="HGSNAT_cat"/>
    <property type="match status" value="1"/>
</dbReference>
<feature type="transmembrane region" description="Helical" evidence="2">
    <location>
        <begin position="150"/>
        <end position="169"/>
    </location>
</feature>
<keyword evidence="2" id="KW-0472">Membrane</keyword>
<evidence type="ECO:0000313" key="4">
    <source>
        <dbReference type="EMBL" id="TDL42417.1"/>
    </source>
</evidence>
<organism evidence="4 5">
    <name type="scientific">Kocuria rosea</name>
    <name type="common">Deinococcus erythromyxa</name>
    <name type="synonym">Micrococcus rubens</name>
    <dbReference type="NCBI Taxonomy" id="1275"/>
    <lineage>
        <taxon>Bacteria</taxon>
        <taxon>Bacillati</taxon>
        <taxon>Actinomycetota</taxon>
        <taxon>Actinomycetes</taxon>
        <taxon>Micrococcales</taxon>
        <taxon>Micrococcaceae</taxon>
        <taxon>Kocuria</taxon>
    </lineage>
</organism>
<name>A0A4R5YE00_KOCRO</name>
<feature type="domain" description="Heparan-alpha-glucosaminide N-acetyltransferase catalytic" evidence="3">
    <location>
        <begin position="29"/>
        <end position="225"/>
    </location>
</feature>
<sequence>MRWTSGTERSAPADATGGARRSPAWWAGLDAARGLALIVLMAVQVLPGHHAVTQAPAWPHVLLSEASAALFILLAGVGLALGSGGRFPHRGRWLAADRAGVAVRAVLLAAVGLGLGALMPGDAPADNLLICCGVLFVLAIPFLHLSATALFVCAAVLWMVGPLLVQGVTDVLPAPASAHPAFADVPAQPGGTVSRLLVTGTYPALPYLMSCLLVGLGVGRMNLRDTGIQVRLLAAGAGLVVLARTADPFVPHAFGGHGRVPTTGGTGADDLAEVLVRGPDPWPVDGVWAIAAGLGVALLVLGGCLQASRTSGAWSLRLSAVGAMGLSVYTAHLVALSVEVRYDLPVLWSLVHLGAAVLLAVGWHRTRGRGPMERVLDAGGDAGRRTVLHRHRGLHRT</sequence>
<feature type="transmembrane region" description="Helical" evidence="2">
    <location>
        <begin position="125"/>
        <end position="143"/>
    </location>
</feature>
<protein>
    <submittedName>
        <fullName evidence="4">DUF1624 domain-containing protein</fullName>
    </submittedName>
</protein>
<dbReference type="AlphaFoldDB" id="A0A4R5YE00"/>
<keyword evidence="2" id="KW-0812">Transmembrane</keyword>
<feature type="transmembrane region" description="Helical" evidence="2">
    <location>
        <begin position="204"/>
        <end position="223"/>
    </location>
</feature>
<reference evidence="4 5" key="1">
    <citation type="submission" date="2019-03" db="EMBL/GenBank/DDBJ databases">
        <title>Genome Sequencing and Assembly of Various Microbes Isolated from Partially Reclaimed Soil and Acid Mine Drainage (AMD) Site.</title>
        <authorList>
            <person name="Steinbock B."/>
            <person name="Bechtold R."/>
            <person name="Sevigny J.L."/>
            <person name="Thomas D."/>
            <person name="Cuthill L.R."/>
            <person name="Aveiro Johannsen E.J."/>
            <person name="Thomas K."/>
            <person name="Ghosh A."/>
        </authorList>
    </citation>
    <scope>NUCLEOTIDE SEQUENCE [LARGE SCALE GENOMIC DNA]</scope>
    <source>
        <strain evidence="4 5">S-A3</strain>
    </source>
</reference>
<evidence type="ECO:0000256" key="1">
    <source>
        <dbReference type="SAM" id="MobiDB-lite"/>
    </source>
</evidence>
<feature type="transmembrane region" description="Helical" evidence="2">
    <location>
        <begin position="66"/>
        <end position="87"/>
    </location>
</feature>
<dbReference type="RefSeq" id="WP_133410525.1">
    <property type="nucleotide sequence ID" value="NZ_SMZT01000004.1"/>
</dbReference>
<comment type="caution">
    <text evidence="4">The sequence shown here is derived from an EMBL/GenBank/DDBJ whole genome shotgun (WGS) entry which is preliminary data.</text>
</comment>
<dbReference type="InterPro" id="IPR012429">
    <property type="entry name" value="HGSNAT_cat"/>
</dbReference>
<feature type="transmembrane region" description="Helical" evidence="2">
    <location>
        <begin position="344"/>
        <end position="364"/>
    </location>
</feature>
<feature type="transmembrane region" description="Helical" evidence="2">
    <location>
        <begin position="318"/>
        <end position="338"/>
    </location>
</feature>
<feature type="transmembrane region" description="Helical" evidence="2">
    <location>
        <begin position="99"/>
        <end position="119"/>
    </location>
</feature>
<feature type="transmembrane region" description="Helical" evidence="2">
    <location>
        <begin position="286"/>
        <end position="306"/>
    </location>
</feature>
<feature type="transmembrane region" description="Helical" evidence="2">
    <location>
        <begin position="230"/>
        <end position="246"/>
    </location>
</feature>
<dbReference type="GeneID" id="64347893"/>
<keyword evidence="2" id="KW-1133">Transmembrane helix</keyword>